<proteinExistence type="inferred from homology"/>
<evidence type="ECO:0000313" key="9">
    <source>
        <dbReference type="Proteomes" id="UP000194565"/>
    </source>
</evidence>
<dbReference type="EMBL" id="JOMM01000027">
    <property type="protein sequence ID" value="OUI85884.1"/>
    <property type="molecule type" value="Genomic_DNA"/>
</dbReference>
<evidence type="ECO:0000256" key="6">
    <source>
        <dbReference type="ARBA" id="ARBA00050776"/>
    </source>
</evidence>
<dbReference type="Gene3D" id="3.40.640.10">
    <property type="entry name" value="Type I PLP-dependent aspartate aminotransferase-like (Major domain)"/>
    <property type="match status" value="1"/>
</dbReference>
<dbReference type="InterPro" id="IPR000192">
    <property type="entry name" value="Aminotrans_V_dom"/>
</dbReference>
<dbReference type="PANTHER" id="PTHR43586:SF8">
    <property type="entry name" value="CYSTEINE DESULFURASE 1, CHLOROPLASTIC"/>
    <property type="match status" value="1"/>
</dbReference>
<comment type="cofactor">
    <cofactor evidence="1">
        <name>pyridoxal 5'-phosphate</name>
        <dbReference type="ChEBI" id="CHEBI:597326"/>
    </cofactor>
</comment>
<sequence>MTMSAILEKGPVHQFDSAAIRQQFPILAQKVHDRPLVFLDSAASAQKPNAVIDCMADTMRTQYANIHRGLHWMSERTTEAYEGVRDQVAAFLNAPSREEIVFTRNSTEAINLVAYSFGALLKPGQAVVISEMEHHANLVPWQMLRDRAGIELRIAPITDEGDLDLDALQDILSDGQVALVAITHMSNVLGSVTPARQIADMAHAAGAQVLFDGSQFVVHRKTDVQALGADFYTFTGHKLYGPTGIGILWARKALLDAMPPFMGGGDMISTVTFERSTWAHVPHKFEAGTPAIIEAIGLGAAISWVEKVGMEAITAHEAALTSYALTRLADVPGLNVIGAPKDRGGVISFTMDDVHPHDIATLLDRNGVAVRAGHHCAEPLMRRLGLTATARASFGIYTVQEEIDVLADTLVRIRNFFV</sequence>
<dbReference type="CDD" id="cd06453">
    <property type="entry name" value="SufS_like"/>
    <property type="match status" value="1"/>
</dbReference>
<accession>A0A252A8J3</accession>
<keyword evidence="5" id="KW-0663">Pyridoxal phosphate</keyword>
<comment type="catalytic activity">
    <reaction evidence="6">
        <text>(sulfur carrier)-H + L-cysteine = (sulfur carrier)-SH + L-alanine</text>
        <dbReference type="Rhea" id="RHEA:43892"/>
        <dbReference type="Rhea" id="RHEA-COMP:14737"/>
        <dbReference type="Rhea" id="RHEA-COMP:14739"/>
        <dbReference type="ChEBI" id="CHEBI:29917"/>
        <dbReference type="ChEBI" id="CHEBI:35235"/>
        <dbReference type="ChEBI" id="CHEBI:57972"/>
        <dbReference type="ChEBI" id="CHEBI:64428"/>
        <dbReference type="EC" id="2.8.1.7"/>
    </reaction>
</comment>
<dbReference type="Pfam" id="PF00266">
    <property type="entry name" value="Aminotran_5"/>
    <property type="match status" value="1"/>
</dbReference>
<comment type="caution">
    <text evidence="8">The sequence shown here is derived from an EMBL/GenBank/DDBJ whole genome shotgun (WGS) entry which is preliminary data.</text>
</comment>
<dbReference type="InterPro" id="IPR015421">
    <property type="entry name" value="PyrdxlP-dep_Trfase_major"/>
</dbReference>
<evidence type="ECO:0000256" key="3">
    <source>
        <dbReference type="ARBA" id="ARBA00012239"/>
    </source>
</evidence>
<evidence type="ECO:0000256" key="4">
    <source>
        <dbReference type="ARBA" id="ARBA00022679"/>
    </source>
</evidence>
<keyword evidence="4" id="KW-0808">Transferase</keyword>
<dbReference type="AlphaFoldDB" id="A0A252A8J3"/>
<protein>
    <recommendedName>
        <fullName evidence="3">cysteine desulfurase</fullName>
        <ecNumber evidence="3">2.8.1.7</ecNumber>
    </recommendedName>
</protein>
<dbReference type="GO" id="GO:0006534">
    <property type="term" value="P:cysteine metabolic process"/>
    <property type="evidence" value="ECO:0007669"/>
    <property type="project" value="InterPro"/>
</dbReference>
<dbReference type="Gene3D" id="3.90.1150.10">
    <property type="entry name" value="Aspartate Aminotransferase, domain 1"/>
    <property type="match status" value="1"/>
</dbReference>
<dbReference type="PANTHER" id="PTHR43586">
    <property type="entry name" value="CYSTEINE DESULFURASE"/>
    <property type="match status" value="1"/>
</dbReference>
<dbReference type="Proteomes" id="UP000194565">
    <property type="component" value="Unassembled WGS sequence"/>
</dbReference>
<evidence type="ECO:0000313" key="8">
    <source>
        <dbReference type="EMBL" id="OUI85884.1"/>
    </source>
</evidence>
<dbReference type="NCBIfam" id="TIGR01979">
    <property type="entry name" value="sufS"/>
    <property type="match status" value="1"/>
</dbReference>
<gene>
    <name evidence="8" type="ORF">HC62_09105</name>
</gene>
<comment type="similarity">
    <text evidence="2">Belongs to the class-V pyridoxal-phosphate-dependent aminotransferase family. Csd subfamily.</text>
</comment>
<dbReference type="InterPro" id="IPR015422">
    <property type="entry name" value="PyrdxlP-dep_Trfase_small"/>
</dbReference>
<dbReference type="EC" id="2.8.1.7" evidence="3"/>
<dbReference type="InterPro" id="IPR015424">
    <property type="entry name" value="PyrdxlP-dep_Trfase"/>
</dbReference>
<dbReference type="GO" id="GO:0031071">
    <property type="term" value="F:cysteine desulfurase activity"/>
    <property type="evidence" value="ECO:0007669"/>
    <property type="project" value="UniProtKB-EC"/>
</dbReference>
<name>A0A252A8J3_9PROT</name>
<evidence type="ECO:0000259" key="7">
    <source>
        <dbReference type="Pfam" id="PF00266"/>
    </source>
</evidence>
<dbReference type="InterPro" id="IPR010970">
    <property type="entry name" value="Cys_dSase_SufS"/>
</dbReference>
<dbReference type="SUPFAM" id="SSF53383">
    <property type="entry name" value="PLP-dependent transferases"/>
    <property type="match status" value="1"/>
</dbReference>
<dbReference type="GO" id="GO:0030170">
    <property type="term" value="F:pyridoxal phosphate binding"/>
    <property type="evidence" value="ECO:0007669"/>
    <property type="project" value="InterPro"/>
</dbReference>
<feature type="domain" description="Aminotransferase class V" evidence="7">
    <location>
        <begin position="37"/>
        <end position="406"/>
    </location>
</feature>
<reference evidence="8 9" key="1">
    <citation type="submission" date="2014-06" db="EMBL/GenBank/DDBJ databases">
        <authorList>
            <person name="Ju J."/>
            <person name="Zhang J."/>
        </authorList>
    </citation>
    <scope>NUCLEOTIDE SEQUENCE [LARGE SCALE GENOMIC DNA]</scope>
    <source>
        <strain evidence="8">DmW_042</strain>
    </source>
</reference>
<organism evidence="8 9">
    <name type="scientific">Acetobacter tropicalis</name>
    <dbReference type="NCBI Taxonomy" id="104102"/>
    <lineage>
        <taxon>Bacteria</taxon>
        <taxon>Pseudomonadati</taxon>
        <taxon>Pseudomonadota</taxon>
        <taxon>Alphaproteobacteria</taxon>
        <taxon>Acetobacterales</taxon>
        <taxon>Acetobacteraceae</taxon>
        <taxon>Acetobacter</taxon>
    </lineage>
</organism>
<evidence type="ECO:0000256" key="5">
    <source>
        <dbReference type="ARBA" id="ARBA00022898"/>
    </source>
</evidence>
<evidence type="ECO:0000256" key="2">
    <source>
        <dbReference type="ARBA" id="ARBA00010447"/>
    </source>
</evidence>
<evidence type="ECO:0000256" key="1">
    <source>
        <dbReference type="ARBA" id="ARBA00001933"/>
    </source>
</evidence>